<keyword evidence="1" id="KW-1185">Reference proteome</keyword>
<name>A0A915JQ24_ROMCU</name>
<reference evidence="2" key="1">
    <citation type="submission" date="2022-11" db="UniProtKB">
        <authorList>
            <consortium name="WormBaseParasite"/>
        </authorList>
    </citation>
    <scope>IDENTIFICATION</scope>
</reference>
<accession>A0A915JQ24</accession>
<dbReference type="WBParaSite" id="nRc.2.0.1.t28359-RA">
    <property type="protein sequence ID" value="nRc.2.0.1.t28359-RA"/>
    <property type="gene ID" value="nRc.2.0.1.g28359"/>
</dbReference>
<evidence type="ECO:0000313" key="2">
    <source>
        <dbReference type="WBParaSite" id="nRc.2.0.1.t28359-RA"/>
    </source>
</evidence>
<sequence length="41" mass="4957">MGNQSYHDIVVDDFKRLFHQTGHYHEISTRNCRFIDFVLCI</sequence>
<evidence type="ECO:0000313" key="1">
    <source>
        <dbReference type="Proteomes" id="UP000887565"/>
    </source>
</evidence>
<organism evidence="1 2">
    <name type="scientific">Romanomermis culicivorax</name>
    <name type="common">Nematode worm</name>
    <dbReference type="NCBI Taxonomy" id="13658"/>
    <lineage>
        <taxon>Eukaryota</taxon>
        <taxon>Metazoa</taxon>
        <taxon>Ecdysozoa</taxon>
        <taxon>Nematoda</taxon>
        <taxon>Enoplea</taxon>
        <taxon>Dorylaimia</taxon>
        <taxon>Mermithida</taxon>
        <taxon>Mermithoidea</taxon>
        <taxon>Mermithidae</taxon>
        <taxon>Romanomermis</taxon>
    </lineage>
</organism>
<proteinExistence type="predicted"/>
<dbReference type="Proteomes" id="UP000887565">
    <property type="component" value="Unplaced"/>
</dbReference>
<protein>
    <submittedName>
        <fullName evidence="2">Uncharacterized protein</fullName>
    </submittedName>
</protein>
<dbReference type="AlphaFoldDB" id="A0A915JQ24"/>